<name>A0A9P0AGK8_BEMTA</name>
<dbReference type="KEGG" id="btab:109044802"/>
<protein>
    <submittedName>
        <fullName evidence="2">Uncharacterized protein</fullName>
    </submittedName>
</protein>
<sequence>MVVPFDTFMSDEQIAEDYRRFDKLIGDLCDVLFHVLTSGRASSPGRPNESNNGPNLHARTVTRRSRRMSMDDRQSDRTGLNEMCPDLISNIYRHPKRNSQRVLLQISRR</sequence>
<feature type="region of interest" description="Disordered" evidence="1">
    <location>
        <begin position="38"/>
        <end position="81"/>
    </location>
</feature>
<evidence type="ECO:0000256" key="1">
    <source>
        <dbReference type="SAM" id="MobiDB-lite"/>
    </source>
</evidence>
<reference evidence="2" key="1">
    <citation type="submission" date="2021-12" db="EMBL/GenBank/DDBJ databases">
        <authorList>
            <person name="King R."/>
        </authorList>
    </citation>
    <scope>NUCLEOTIDE SEQUENCE</scope>
</reference>
<evidence type="ECO:0000313" key="3">
    <source>
        <dbReference type="Proteomes" id="UP001152759"/>
    </source>
</evidence>
<keyword evidence="3" id="KW-1185">Reference proteome</keyword>
<dbReference type="EMBL" id="OU963866">
    <property type="protein sequence ID" value="CAH0390098.1"/>
    <property type="molecule type" value="Genomic_DNA"/>
</dbReference>
<gene>
    <name evidence="2" type="ORF">BEMITA_LOCUS8854</name>
</gene>
<dbReference type="Proteomes" id="UP001152759">
    <property type="component" value="Chromosome 5"/>
</dbReference>
<organism evidence="2 3">
    <name type="scientific">Bemisia tabaci</name>
    <name type="common">Sweetpotato whitefly</name>
    <name type="synonym">Aleurodes tabaci</name>
    <dbReference type="NCBI Taxonomy" id="7038"/>
    <lineage>
        <taxon>Eukaryota</taxon>
        <taxon>Metazoa</taxon>
        <taxon>Ecdysozoa</taxon>
        <taxon>Arthropoda</taxon>
        <taxon>Hexapoda</taxon>
        <taxon>Insecta</taxon>
        <taxon>Pterygota</taxon>
        <taxon>Neoptera</taxon>
        <taxon>Paraneoptera</taxon>
        <taxon>Hemiptera</taxon>
        <taxon>Sternorrhyncha</taxon>
        <taxon>Aleyrodoidea</taxon>
        <taxon>Aleyrodidae</taxon>
        <taxon>Aleyrodinae</taxon>
        <taxon>Bemisia</taxon>
    </lineage>
</organism>
<proteinExistence type="predicted"/>
<accession>A0A9P0AGK8</accession>
<dbReference type="AlphaFoldDB" id="A0A9P0AGK8"/>
<evidence type="ECO:0000313" key="2">
    <source>
        <dbReference type="EMBL" id="CAH0390098.1"/>
    </source>
</evidence>